<keyword evidence="1" id="KW-0723">Serine/threonine-protein kinase</keyword>
<dbReference type="GO" id="GO:0004674">
    <property type="term" value="F:protein serine/threonine kinase activity"/>
    <property type="evidence" value="ECO:0007669"/>
    <property type="project" value="UniProtKB-KW"/>
</dbReference>
<keyword evidence="5 6" id="KW-0067">ATP-binding</keyword>
<dbReference type="InterPro" id="IPR000719">
    <property type="entry name" value="Prot_kinase_dom"/>
</dbReference>
<dbReference type="EMBL" id="BJWK01000009">
    <property type="protein sequence ID" value="GEM10013.1"/>
    <property type="molecule type" value="Genomic_DNA"/>
</dbReference>
<evidence type="ECO:0000313" key="9">
    <source>
        <dbReference type="EMBL" id="GEM10013.1"/>
    </source>
</evidence>
<dbReference type="PROSITE" id="PS50011">
    <property type="entry name" value="PROTEIN_KINASE_DOM"/>
    <property type="match status" value="1"/>
</dbReference>
<dbReference type="OrthoDB" id="192887at2759"/>
<sequence length="527" mass="59572">MSQHTSRSSPSHAPSPSHSVDPIHNIARTTFPVLAEPFLVDHNYEFVKELGQGAYGVVCSARNKLTGDQVAIKKVTKVFQKKILTKRALREIKCVPPRRARYRDEASFAQVRALSAVSSVIHRLLHHFRGHKNITCLYDLDLVDPTNFDSIYLYEECMEADLHAIVSPPVALSTPTRRSEDPLGSAVVRCAFPKLHLPDSVRVEVFVKLTRIVYPQYIHSAHVLHRDLKPGNLLVNADCELKICDFGLARGFDQDASKADGQQQGFMTEYVATRWYRAPEIMLSFANYTTAIDIWSVGCVLAELLGGRPIFKGKDYIDQLNIVLHFLGTPSDRTLRRVGSPRAQDYIRSLPYKPGVPMVQLFPQANPLALDLLAKLLAFDPHERISCEDALLHPYLSVWHEPTDEPVCPEKFDFGFEEEETIDGMRKLIVEEVESFRRLVRPGMQQQQAPPPQAQAQGENVQHSQQQQRRQDPMPQLPKRDDMLATPTNNGARYEEYGRVQRGGEGPVEEHPGMELDRELEYGIGGR</sequence>
<reference evidence="9 10" key="1">
    <citation type="submission" date="2019-07" db="EMBL/GenBank/DDBJ databases">
        <title>Rhodotorula toruloides NBRC10032 genome sequencing.</title>
        <authorList>
            <person name="Shida Y."/>
            <person name="Takaku H."/>
            <person name="Ogasawara W."/>
            <person name="Mori K."/>
        </authorList>
    </citation>
    <scope>NUCLEOTIDE SEQUENCE [LARGE SCALE GENOMIC DNA]</scope>
    <source>
        <strain evidence="9 10">NBRC10032</strain>
    </source>
</reference>
<evidence type="ECO:0000259" key="8">
    <source>
        <dbReference type="PROSITE" id="PS50011"/>
    </source>
</evidence>
<proteinExistence type="predicted"/>
<accession>A0A511KI17</accession>
<evidence type="ECO:0000256" key="7">
    <source>
        <dbReference type="SAM" id="MobiDB-lite"/>
    </source>
</evidence>
<keyword evidence="2" id="KW-0808">Transferase</keyword>
<evidence type="ECO:0000256" key="4">
    <source>
        <dbReference type="ARBA" id="ARBA00022777"/>
    </source>
</evidence>
<gene>
    <name evidence="9" type="ORF">Rt10032_c09g4030</name>
</gene>
<dbReference type="InterPro" id="IPR011009">
    <property type="entry name" value="Kinase-like_dom_sf"/>
</dbReference>
<evidence type="ECO:0000313" key="10">
    <source>
        <dbReference type="Proteomes" id="UP000321518"/>
    </source>
</evidence>
<dbReference type="Pfam" id="PF00069">
    <property type="entry name" value="Pkinase"/>
    <property type="match status" value="2"/>
</dbReference>
<dbReference type="InterPro" id="IPR050117">
    <property type="entry name" value="MAPK"/>
</dbReference>
<protein>
    <submittedName>
        <fullName evidence="9">Mitogen-activated protein kinase 7</fullName>
    </submittedName>
</protein>
<dbReference type="Gene3D" id="1.10.510.10">
    <property type="entry name" value="Transferase(Phosphotransferase) domain 1"/>
    <property type="match status" value="1"/>
</dbReference>
<organism evidence="9 10">
    <name type="scientific">Rhodotorula toruloides</name>
    <name type="common">Yeast</name>
    <name type="synonym">Rhodosporidium toruloides</name>
    <dbReference type="NCBI Taxonomy" id="5286"/>
    <lineage>
        <taxon>Eukaryota</taxon>
        <taxon>Fungi</taxon>
        <taxon>Dikarya</taxon>
        <taxon>Basidiomycota</taxon>
        <taxon>Pucciniomycotina</taxon>
        <taxon>Microbotryomycetes</taxon>
        <taxon>Sporidiobolales</taxon>
        <taxon>Sporidiobolaceae</taxon>
        <taxon>Rhodotorula</taxon>
    </lineage>
</organism>
<dbReference type="PROSITE" id="PS00107">
    <property type="entry name" value="PROTEIN_KINASE_ATP"/>
    <property type="match status" value="1"/>
</dbReference>
<comment type="caution">
    <text evidence="9">The sequence shown here is derived from an EMBL/GenBank/DDBJ whole genome shotgun (WGS) entry which is preliminary data.</text>
</comment>
<evidence type="ECO:0000256" key="3">
    <source>
        <dbReference type="ARBA" id="ARBA00022741"/>
    </source>
</evidence>
<feature type="binding site" evidence="6">
    <location>
        <position position="74"/>
    </location>
    <ligand>
        <name>ATP</name>
        <dbReference type="ChEBI" id="CHEBI:30616"/>
    </ligand>
</feature>
<dbReference type="Proteomes" id="UP000321518">
    <property type="component" value="Unassembled WGS sequence"/>
</dbReference>
<dbReference type="Gene3D" id="3.30.200.20">
    <property type="entry name" value="Phosphorylase Kinase, domain 1"/>
    <property type="match status" value="2"/>
</dbReference>
<feature type="compositionally biased region" description="Basic and acidic residues" evidence="7">
    <location>
        <begin position="508"/>
        <end position="521"/>
    </location>
</feature>
<dbReference type="PANTHER" id="PTHR24055">
    <property type="entry name" value="MITOGEN-ACTIVATED PROTEIN KINASE"/>
    <property type="match status" value="1"/>
</dbReference>
<dbReference type="GO" id="GO:0005524">
    <property type="term" value="F:ATP binding"/>
    <property type="evidence" value="ECO:0007669"/>
    <property type="project" value="UniProtKB-UniRule"/>
</dbReference>
<feature type="region of interest" description="Disordered" evidence="7">
    <location>
        <begin position="443"/>
        <end position="527"/>
    </location>
</feature>
<evidence type="ECO:0000256" key="6">
    <source>
        <dbReference type="PROSITE-ProRule" id="PRU10141"/>
    </source>
</evidence>
<evidence type="ECO:0000256" key="1">
    <source>
        <dbReference type="ARBA" id="ARBA00022527"/>
    </source>
</evidence>
<dbReference type="AlphaFoldDB" id="A0A511KI17"/>
<feature type="domain" description="Protein kinase" evidence="8">
    <location>
        <begin position="44"/>
        <end position="396"/>
    </location>
</feature>
<dbReference type="FunFam" id="1.10.510.10:FF:000040">
    <property type="entry name" value="Mitogen-activated protein kinase"/>
    <property type="match status" value="1"/>
</dbReference>
<name>A0A511KI17_RHOTO</name>
<keyword evidence="4 9" id="KW-0418">Kinase</keyword>
<keyword evidence="3 6" id="KW-0547">Nucleotide-binding</keyword>
<dbReference type="InterPro" id="IPR008271">
    <property type="entry name" value="Ser/Thr_kinase_AS"/>
</dbReference>
<feature type="region of interest" description="Disordered" evidence="7">
    <location>
        <begin position="1"/>
        <end position="22"/>
    </location>
</feature>
<evidence type="ECO:0000256" key="2">
    <source>
        <dbReference type="ARBA" id="ARBA00022679"/>
    </source>
</evidence>
<dbReference type="SUPFAM" id="SSF56112">
    <property type="entry name" value="Protein kinase-like (PK-like)"/>
    <property type="match status" value="1"/>
</dbReference>
<evidence type="ECO:0000256" key="5">
    <source>
        <dbReference type="ARBA" id="ARBA00022840"/>
    </source>
</evidence>
<dbReference type="InterPro" id="IPR017441">
    <property type="entry name" value="Protein_kinase_ATP_BS"/>
</dbReference>
<dbReference type="SMART" id="SM00220">
    <property type="entry name" value="S_TKc"/>
    <property type="match status" value="1"/>
</dbReference>
<dbReference type="PROSITE" id="PS00108">
    <property type="entry name" value="PROTEIN_KINASE_ST"/>
    <property type="match status" value="1"/>
</dbReference>
<feature type="compositionally biased region" description="Low complexity" evidence="7">
    <location>
        <begin position="1"/>
        <end position="19"/>
    </location>
</feature>